<dbReference type="AlphaFoldDB" id="A0A645EH78"/>
<evidence type="ECO:0000313" key="1">
    <source>
        <dbReference type="EMBL" id="MPN00509.1"/>
    </source>
</evidence>
<comment type="caution">
    <text evidence="1">The sequence shown here is derived from an EMBL/GenBank/DDBJ whole genome shotgun (WGS) entry which is preliminary data.</text>
</comment>
<protein>
    <submittedName>
        <fullName evidence="1">Uncharacterized protein</fullName>
    </submittedName>
</protein>
<sequence>MLAVKLEYVKFAVLAFDIAPLVAAVPLRVIVFAPNDTGSENATVPVPDNSASVAAGAVKFAVVVNDCFTL</sequence>
<reference evidence="1" key="1">
    <citation type="submission" date="2019-08" db="EMBL/GenBank/DDBJ databases">
        <authorList>
            <person name="Kucharzyk K."/>
            <person name="Murdoch R.W."/>
            <person name="Higgins S."/>
            <person name="Loffler F."/>
        </authorList>
    </citation>
    <scope>NUCLEOTIDE SEQUENCE</scope>
</reference>
<proteinExistence type="predicted"/>
<organism evidence="1">
    <name type="scientific">bioreactor metagenome</name>
    <dbReference type="NCBI Taxonomy" id="1076179"/>
    <lineage>
        <taxon>unclassified sequences</taxon>
        <taxon>metagenomes</taxon>
        <taxon>ecological metagenomes</taxon>
    </lineage>
</organism>
<accession>A0A645EH78</accession>
<name>A0A645EH78_9ZZZZ</name>
<gene>
    <name evidence="1" type="ORF">SDC9_147704</name>
</gene>
<dbReference type="EMBL" id="VSSQ01046548">
    <property type="protein sequence ID" value="MPN00509.1"/>
    <property type="molecule type" value="Genomic_DNA"/>
</dbReference>